<dbReference type="AlphaFoldDB" id="A0A2B4RLA1"/>
<keyword evidence="1" id="KW-0560">Oxidoreductase</keyword>
<dbReference type="Proteomes" id="UP000225706">
    <property type="component" value="Unassembled WGS sequence"/>
</dbReference>
<accession>A0A2B4RLA1</accession>
<dbReference type="SUPFAM" id="SSF51735">
    <property type="entry name" value="NAD(P)-binding Rossmann-fold domains"/>
    <property type="match status" value="1"/>
</dbReference>
<dbReference type="PROSITE" id="PS00061">
    <property type="entry name" value="ADH_SHORT"/>
    <property type="match status" value="1"/>
</dbReference>
<dbReference type="InterPro" id="IPR020904">
    <property type="entry name" value="Sc_DH/Rdtase_CS"/>
</dbReference>
<dbReference type="PANTHER" id="PTHR43658">
    <property type="entry name" value="SHORT-CHAIN DEHYDROGENASE/REDUCTASE"/>
    <property type="match status" value="1"/>
</dbReference>
<dbReference type="GO" id="GO:0006706">
    <property type="term" value="P:steroid catabolic process"/>
    <property type="evidence" value="ECO:0007669"/>
    <property type="project" value="TreeGrafter"/>
</dbReference>
<comment type="caution">
    <text evidence="2">The sequence shown here is derived from an EMBL/GenBank/DDBJ whole genome shotgun (WGS) entry which is preliminary data.</text>
</comment>
<dbReference type="GO" id="GO:0005829">
    <property type="term" value="C:cytosol"/>
    <property type="evidence" value="ECO:0007669"/>
    <property type="project" value="TreeGrafter"/>
</dbReference>
<dbReference type="OrthoDB" id="47007at2759"/>
<evidence type="ECO:0000313" key="2">
    <source>
        <dbReference type="EMBL" id="PFX19194.1"/>
    </source>
</evidence>
<dbReference type="PANTHER" id="PTHR43658:SF8">
    <property type="entry name" value="17-BETA-HYDROXYSTEROID DEHYDROGENASE 14-RELATED"/>
    <property type="match status" value="1"/>
</dbReference>
<protein>
    <submittedName>
        <fullName evidence="2">17-beta-hydroxysteroid dehydrogenase 14</fullName>
    </submittedName>
</protein>
<dbReference type="GO" id="GO:0004303">
    <property type="term" value="F:estradiol 17-beta-dehydrogenase [NAD(P)+] activity"/>
    <property type="evidence" value="ECO:0007669"/>
    <property type="project" value="TreeGrafter"/>
</dbReference>
<reference evidence="3" key="1">
    <citation type="journal article" date="2017" name="bioRxiv">
        <title>Comparative analysis of the genomes of Stylophora pistillata and Acropora digitifera provides evidence for extensive differences between species of corals.</title>
        <authorList>
            <person name="Voolstra C.R."/>
            <person name="Li Y."/>
            <person name="Liew Y.J."/>
            <person name="Baumgarten S."/>
            <person name="Zoccola D."/>
            <person name="Flot J.-F."/>
            <person name="Tambutte S."/>
            <person name="Allemand D."/>
            <person name="Aranda M."/>
        </authorList>
    </citation>
    <scope>NUCLEOTIDE SEQUENCE [LARGE SCALE GENOMIC DNA]</scope>
</reference>
<dbReference type="PRINTS" id="PR00081">
    <property type="entry name" value="GDHRDH"/>
</dbReference>
<dbReference type="FunFam" id="3.40.50.720:FF:000084">
    <property type="entry name" value="Short-chain dehydrogenase reductase"/>
    <property type="match status" value="1"/>
</dbReference>
<name>A0A2B4RLA1_STYPI</name>
<dbReference type="STRING" id="50429.A0A2B4RLA1"/>
<gene>
    <name evidence="2" type="primary">HSD17B14</name>
    <name evidence="2" type="ORF">AWC38_SpisGene16394</name>
</gene>
<sequence>MTEGVVSNLRYSGKVAIVTGGSKGIGEGIVREFVKAGAKVVFCARGVEDGKKLEKEVNEKGPGEGYFIKCDVSKEEDIKNLVDKTVEKYGCIDCLINNAGWHPPEGKTVDNTTIDEFRNLLNLNLVNYFIFCKFALPHLRKTKGNIINVSSLVAQIGQPGAVAYVASKGAITSMTRALAVDEAKHGVRVNSLSPGNVWTPLWDQLARSSGNFEKSKKDGDEAQLMGRMGTLEESGQACLYLAAEATFSTGIDLLLSGGAELTYGKKTQVEST</sequence>
<organism evidence="2 3">
    <name type="scientific">Stylophora pistillata</name>
    <name type="common">Smooth cauliflower coral</name>
    <dbReference type="NCBI Taxonomy" id="50429"/>
    <lineage>
        <taxon>Eukaryota</taxon>
        <taxon>Metazoa</taxon>
        <taxon>Cnidaria</taxon>
        <taxon>Anthozoa</taxon>
        <taxon>Hexacorallia</taxon>
        <taxon>Scleractinia</taxon>
        <taxon>Astrocoeniina</taxon>
        <taxon>Pocilloporidae</taxon>
        <taxon>Stylophora</taxon>
    </lineage>
</organism>
<dbReference type="PRINTS" id="PR00080">
    <property type="entry name" value="SDRFAMILY"/>
</dbReference>
<dbReference type="Pfam" id="PF13561">
    <property type="entry name" value="adh_short_C2"/>
    <property type="match status" value="1"/>
</dbReference>
<proteinExistence type="predicted"/>
<dbReference type="InterPro" id="IPR036291">
    <property type="entry name" value="NAD(P)-bd_dom_sf"/>
</dbReference>
<dbReference type="Gene3D" id="3.40.50.720">
    <property type="entry name" value="NAD(P)-binding Rossmann-like Domain"/>
    <property type="match status" value="1"/>
</dbReference>
<dbReference type="InterPro" id="IPR002347">
    <property type="entry name" value="SDR_fam"/>
</dbReference>
<evidence type="ECO:0000256" key="1">
    <source>
        <dbReference type="ARBA" id="ARBA00023002"/>
    </source>
</evidence>
<dbReference type="EMBL" id="LSMT01000372">
    <property type="protein sequence ID" value="PFX19194.1"/>
    <property type="molecule type" value="Genomic_DNA"/>
</dbReference>
<keyword evidence="3" id="KW-1185">Reference proteome</keyword>
<evidence type="ECO:0000313" key="3">
    <source>
        <dbReference type="Proteomes" id="UP000225706"/>
    </source>
</evidence>